<dbReference type="Proteomes" id="UP000196386">
    <property type="component" value="Unassembled WGS sequence"/>
</dbReference>
<accession>A0A1Y4MPJ0</accession>
<gene>
    <name evidence="1" type="ORF">B5F11_04120</name>
</gene>
<organism evidence="1 2">
    <name type="scientific">Anaerotruncus colihominis</name>
    <dbReference type="NCBI Taxonomy" id="169435"/>
    <lineage>
        <taxon>Bacteria</taxon>
        <taxon>Bacillati</taxon>
        <taxon>Bacillota</taxon>
        <taxon>Clostridia</taxon>
        <taxon>Eubacteriales</taxon>
        <taxon>Oscillospiraceae</taxon>
        <taxon>Anaerotruncus</taxon>
    </lineage>
</organism>
<proteinExistence type="predicted"/>
<evidence type="ECO:0000313" key="1">
    <source>
        <dbReference type="EMBL" id="OUP70636.1"/>
    </source>
</evidence>
<name>A0A1Y4MPJ0_9FIRM</name>
<dbReference type="AlphaFoldDB" id="A0A1Y4MPJ0"/>
<dbReference type="EMBL" id="NFKP01000003">
    <property type="protein sequence ID" value="OUP70636.1"/>
    <property type="molecule type" value="Genomic_DNA"/>
</dbReference>
<sequence length="302" mass="34552">MVDKKVPLERVFLRNRVLMNQIKDMPAKVVVKNEMKVVPQNDYNLEGVFTDKSIHEVYCMCLLHNISFMDGDRQVSLDQVLRDPRVDRNSIYRQLQEQLKDFDSFSDSVGVQLVNSKKYCGVVGSACYGDFSSITESFEKFTRAAIDIIFGKDEFGKYIDKVTLGLQCPNILDMTDEDTFKTVLEMFKVSGPRFSSAFNYFKCRSMDYIAQTMFIRVGLVCGKVTPSLVKRELGNHKTGSNKLLLQKLGDAPDWDMVILNSRKMELLYLMQPQFEQYVTVCKSESSDEALRRVGGILVKIRG</sequence>
<dbReference type="RefSeq" id="WP_087299784.1">
    <property type="nucleotide sequence ID" value="NZ_NFKP01000003.1"/>
</dbReference>
<comment type="caution">
    <text evidence="1">The sequence shown here is derived from an EMBL/GenBank/DDBJ whole genome shotgun (WGS) entry which is preliminary data.</text>
</comment>
<protein>
    <submittedName>
        <fullName evidence="1">Uncharacterized protein</fullName>
    </submittedName>
</protein>
<reference evidence="2" key="1">
    <citation type="submission" date="2017-04" db="EMBL/GenBank/DDBJ databases">
        <title>Function of individual gut microbiota members based on whole genome sequencing of pure cultures obtained from chicken caecum.</title>
        <authorList>
            <person name="Medvecky M."/>
            <person name="Cejkova D."/>
            <person name="Polansky O."/>
            <person name="Karasova D."/>
            <person name="Kubasova T."/>
            <person name="Cizek A."/>
            <person name="Rychlik I."/>
        </authorList>
    </citation>
    <scope>NUCLEOTIDE SEQUENCE [LARGE SCALE GENOMIC DNA]</scope>
    <source>
        <strain evidence="2">An175</strain>
    </source>
</reference>
<evidence type="ECO:0000313" key="2">
    <source>
        <dbReference type="Proteomes" id="UP000196386"/>
    </source>
</evidence>